<evidence type="ECO:0000313" key="2">
    <source>
        <dbReference type="EMBL" id="AAL95035.1"/>
    </source>
</evidence>
<name>Q8RF78_FUSNN</name>
<keyword evidence="1" id="KW-0472">Membrane</keyword>
<dbReference type="EnsemblBacteria" id="AAL95035">
    <property type="protein sequence ID" value="AAL95035"/>
    <property type="gene ID" value="FN0839"/>
</dbReference>
<accession>Q8RF78</accession>
<evidence type="ECO:0000256" key="1">
    <source>
        <dbReference type="SAM" id="Phobius"/>
    </source>
</evidence>
<protein>
    <submittedName>
        <fullName evidence="2">Uncharacterized protein</fullName>
    </submittedName>
</protein>
<dbReference type="InParanoid" id="Q8RF78"/>
<dbReference type="KEGG" id="fnu:FN0839"/>
<reference evidence="2" key="1">
    <citation type="journal article" date="2002" name="J. Bacteriol.">
        <title>Genome sequence and analysis of the oral bacterium Fusobacterium nucleatum strain ATCC 25586.</title>
        <authorList>
            <person name="Kapatral V."/>
            <person name="Anderson I."/>
            <person name="Ivanova N."/>
            <person name="Reznik G."/>
            <person name="Los T."/>
            <person name="Lykidis A."/>
            <person name="Bhattacharyya A."/>
            <person name="Bartman A."/>
            <person name="Gardner W."/>
            <person name="Grechkin G."/>
            <person name="Zhu L."/>
            <person name="Vasieva O."/>
            <person name="Chu L."/>
            <person name="Kogan Y."/>
            <person name="Chaga O."/>
            <person name="Goltsman E."/>
            <person name="Bernal A."/>
            <person name="Larsen N."/>
            <person name="D'Souza M."/>
            <person name="Walunas T."/>
            <person name="Pusch G."/>
            <person name="Haselkorn R."/>
            <person name="Fonstein M."/>
            <person name="Kyrpides N."/>
            <person name="Overbeek R."/>
        </authorList>
    </citation>
    <scope>NUCLEOTIDE SEQUENCE [LARGE SCALE GENOMIC DNA]</scope>
    <source>
        <strain evidence="2">ATCC 25586</strain>
    </source>
</reference>
<organism evidence="2">
    <name type="scientific">Fusobacterium nucleatum subsp. nucleatum (strain ATCC 25586 / DSM 15643 / BCRC 10681 / CIP 101130 / JCM 8532 / KCTC 2640 / LMG 13131 / VPI 4355)</name>
    <dbReference type="NCBI Taxonomy" id="190304"/>
    <lineage>
        <taxon>Bacteria</taxon>
        <taxon>Fusobacteriati</taxon>
        <taxon>Fusobacteriota</taxon>
        <taxon>Fusobacteriia</taxon>
        <taxon>Fusobacteriales</taxon>
        <taxon>Fusobacteriaceae</taxon>
        <taxon>Fusobacterium</taxon>
    </lineage>
</organism>
<feature type="transmembrane region" description="Helical" evidence="1">
    <location>
        <begin position="29"/>
        <end position="47"/>
    </location>
</feature>
<dbReference type="HOGENOM" id="CLU_2934837_0_0_0"/>
<keyword evidence="1" id="KW-1133">Transmembrane helix</keyword>
<dbReference type="EMBL" id="AE009951">
    <property type="protein sequence ID" value="AAL95035.1"/>
    <property type="molecule type" value="Genomic_DNA"/>
</dbReference>
<gene>
    <name evidence="2" type="ordered locus">FN0839</name>
</gene>
<sequence length="60" mass="7442">MLIYSKKLHLQSCVQDFGCSSYSKKLFEYFYFIIFILIRYLIFYKIIQNKNYYINNIAYN</sequence>
<proteinExistence type="predicted"/>
<dbReference type="PaxDb" id="190304-FN0839"/>
<keyword evidence="1" id="KW-0812">Transmembrane</keyword>
<dbReference type="AlphaFoldDB" id="Q8RF78"/>